<organism evidence="1">
    <name type="scientific">Arion vulgaris</name>
    <dbReference type="NCBI Taxonomy" id="1028688"/>
    <lineage>
        <taxon>Eukaryota</taxon>
        <taxon>Metazoa</taxon>
        <taxon>Spiralia</taxon>
        <taxon>Lophotrochozoa</taxon>
        <taxon>Mollusca</taxon>
        <taxon>Gastropoda</taxon>
        <taxon>Heterobranchia</taxon>
        <taxon>Euthyneura</taxon>
        <taxon>Panpulmonata</taxon>
        <taxon>Eupulmonata</taxon>
        <taxon>Stylommatophora</taxon>
        <taxon>Helicina</taxon>
        <taxon>Arionoidea</taxon>
        <taxon>Arionidae</taxon>
        <taxon>Arion</taxon>
    </lineage>
</organism>
<feature type="non-terminal residue" evidence="1">
    <location>
        <position position="96"/>
    </location>
</feature>
<dbReference type="EMBL" id="HACG01007823">
    <property type="protein sequence ID" value="CEK54688.1"/>
    <property type="molecule type" value="Transcribed_RNA"/>
</dbReference>
<reference evidence="1" key="1">
    <citation type="submission" date="2014-12" db="EMBL/GenBank/DDBJ databases">
        <title>Insight into the proteome of Arion vulgaris.</title>
        <authorList>
            <person name="Aradska J."/>
            <person name="Bulat T."/>
            <person name="Smidak R."/>
            <person name="Sarate P."/>
            <person name="Gangsoo J."/>
            <person name="Sialana F."/>
            <person name="Bilban M."/>
            <person name="Lubec G."/>
        </authorList>
    </citation>
    <scope>NUCLEOTIDE SEQUENCE</scope>
    <source>
        <tissue evidence="1">Skin</tissue>
    </source>
</reference>
<sequence>PNQLLDVTDWFFNYITESLSATEQNTRSIAPKHINFSSNVDTNNNSSDVNNNNCYSDANNNVLDLPTTSAFISTNSKLAPSSSEVIDLDTLLLDLN</sequence>
<gene>
    <name evidence="1" type="primary">ORF23416</name>
</gene>
<accession>A0A0B6YEN5</accession>
<protein>
    <submittedName>
        <fullName evidence="1">Uncharacterized protein</fullName>
    </submittedName>
</protein>
<evidence type="ECO:0000313" key="1">
    <source>
        <dbReference type="EMBL" id="CEK54688.1"/>
    </source>
</evidence>
<name>A0A0B6YEN5_9EUPU</name>
<proteinExistence type="predicted"/>
<dbReference type="AlphaFoldDB" id="A0A0B6YEN5"/>
<feature type="non-terminal residue" evidence="1">
    <location>
        <position position="1"/>
    </location>
</feature>